<proteinExistence type="predicted"/>
<keyword evidence="3" id="KW-1185">Reference proteome</keyword>
<evidence type="ECO:0000313" key="2">
    <source>
        <dbReference type="EMBL" id="CCX33613.1"/>
    </source>
</evidence>
<organism evidence="2 3">
    <name type="scientific">Pyronema omphalodes (strain CBS 100304)</name>
    <name type="common">Pyronema confluens</name>
    <dbReference type="NCBI Taxonomy" id="1076935"/>
    <lineage>
        <taxon>Eukaryota</taxon>
        <taxon>Fungi</taxon>
        <taxon>Dikarya</taxon>
        <taxon>Ascomycota</taxon>
        <taxon>Pezizomycotina</taxon>
        <taxon>Pezizomycetes</taxon>
        <taxon>Pezizales</taxon>
        <taxon>Pyronemataceae</taxon>
        <taxon>Pyronema</taxon>
    </lineage>
</organism>
<dbReference type="AlphaFoldDB" id="U4LNT5"/>
<dbReference type="EMBL" id="HF936139">
    <property type="protein sequence ID" value="CCX33613.1"/>
    <property type="molecule type" value="Genomic_DNA"/>
</dbReference>
<dbReference type="Proteomes" id="UP000018144">
    <property type="component" value="Unassembled WGS sequence"/>
</dbReference>
<reference evidence="2 3" key="1">
    <citation type="journal article" date="2013" name="PLoS Genet.">
        <title>The genome and development-dependent transcriptomes of Pyronema confluens: a window into fungal evolution.</title>
        <authorList>
            <person name="Traeger S."/>
            <person name="Altegoer F."/>
            <person name="Freitag M."/>
            <person name="Gabaldon T."/>
            <person name="Kempken F."/>
            <person name="Kumar A."/>
            <person name="Marcet-Houben M."/>
            <person name="Poggeler S."/>
            <person name="Stajich J.E."/>
            <person name="Nowrousian M."/>
        </authorList>
    </citation>
    <scope>NUCLEOTIDE SEQUENCE [LARGE SCALE GENOMIC DNA]</scope>
    <source>
        <strain evidence="3">CBS 100304</strain>
        <tissue evidence="2">Vegetative mycelium</tissue>
    </source>
</reference>
<sequence length="129" mass="14336">MYLPTFFLLLLLLLHFQLTTAVPSLMNPHVLPTSCRPGHTPIEKILPMAYALQNRRGEYCCVKDFCTPAARNKGALVLLCTKTSEELCIRCEKVGMAVMQAVAHCHKDGKVDGRVVFREMGLEVAVSAF</sequence>
<name>U4LNT5_PYROM</name>
<evidence type="ECO:0000256" key="1">
    <source>
        <dbReference type="SAM" id="SignalP"/>
    </source>
</evidence>
<feature type="signal peptide" evidence="1">
    <location>
        <begin position="1"/>
        <end position="21"/>
    </location>
</feature>
<accession>U4LNT5</accession>
<keyword evidence="1" id="KW-0732">Signal</keyword>
<protein>
    <submittedName>
        <fullName evidence="2">Uncharacterized protein</fullName>
    </submittedName>
</protein>
<evidence type="ECO:0000313" key="3">
    <source>
        <dbReference type="Proteomes" id="UP000018144"/>
    </source>
</evidence>
<feature type="chain" id="PRO_5004652511" evidence="1">
    <location>
        <begin position="22"/>
        <end position="129"/>
    </location>
</feature>
<gene>
    <name evidence="2" type="ORF">PCON_01484</name>
</gene>